<keyword evidence="4 6" id="KW-0698">rRNA processing</keyword>
<feature type="region of interest" description="Disordered" evidence="7">
    <location>
        <begin position="211"/>
        <end position="242"/>
    </location>
</feature>
<evidence type="ECO:0000313" key="9">
    <source>
        <dbReference type="Proteomes" id="UP000247409"/>
    </source>
</evidence>
<evidence type="ECO:0000313" key="8">
    <source>
        <dbReference type="EMBL" id="PXF49828.1"/>
    </source>
</evidence>
<evidence type="ECO:0000256" key="7">
    <source>
        <dbReference type="SAM" id="MobiDB-lite"/>
    </source>
</evidence>
<feature type="compositionally biased region" description="Polar residues" evidence="7">
    <location>
        <begin position="1"/>
        <end position="10"/>
    </location>
</feature>
<comment type="caution">
    <text evidence="8">The sequence shown here is derived from an EMBL/GenBank/DDBJ whole genome shotgun (WGS) entry which is preliminary data.</text>
</comment>
<evidence type="ECO:0000256" key="1">
    <source>
        <dbReference type="ARBA" id="ARBA00004604"/>
    </source>
</evidence>
<accession>A0A2V3J5X5</accession>
<evidence type="ECO:0000256" key="4">
    <source>
        <dbReference type="ARBA" id="ARBA00022552"/>
    </source>
</evidence>
<evidence type="ECO:0000256" key="3">
    <source>
        <dbReference type="ARBA" id="ARBA00022517"/>
    </source>
</evidence>
<evidence type="ECO:0000256" key="2">
    <source>
        <dbReference type="ARBA" id="ARBA00009418"/>
    </source>
</evidence>
<keyword evidence="6" id="KW-0687">Ribonucleoprotein</keyword>
<dbReference type="GO" id="GO:0030686">
    <property type="term" value="C:90S preribosome"/>
    <property type="evidence" value="ECO:0007669"/>
    <property type="project" value="TreeGrafter"/>
</dbReference>
<keyword evidence="9" id="KW-1185">Reference proteome</keyword>
<feature type="compositionally biased region" description="Basic residues" evidence="7">
    <location>
        <begin position="211"/>
        <end position="220"/>
    </location>
</feature>
<organism evidence="8 9">
    <name type="scientific">Gracilariopsis chorda</name>
    <dbReference type="NCBI Taxonomy" id="448386"/>
    <lineage>
        <taxon>Eukaryota</taxon>
        <taxon>Rhodophyta</taxon>
        <taxon>Florideophyceae</taxon>
        <taxon>Rhodymeniophycidae</taxon>
        <taxon>Gracilariales</taxon>
        <taxon>Gracilariaceae</taxon>
        <taxon>Gracilariopsis</taxon>
    </lineage>
</organism>
<dbReference type="AlphaFoldDB" id="A0A2V3J5X5"/>
<dbReference type="PANTHER" id="PTHR21738">
    <property type="entry name" value="RIBOSOMAL RNA PROCESSING PROTEIN 36 HOMOLOG"/>
    <property type="match status" value="1"/>
</dbReference>
<dbReference type="GO" id="GO:0000462">
    <property type="term" value="P:maturation of SSU-rRNA from tricistronic rRNA transcript (SSU-rRNA, 5.8S rRNA, LSU-rRNA)"/>
    <property type="evidence" value="ECO:0007669"/>
    <property type="project" value="TreeGrafter"/>
</dbReference>
<evidence type="ECO:0000256" key="5">
    <source>
        <dbReference type="ARBA" id="ARBA00023242"/>
    </source>
</evidence>
<sequence length="242" mass="28055">MSMVPNATSSGDEEETMGEILQKEKPSYEHGNALTHSGRYGRFTSGSERPPKSTSTRKKKSRPREISSRRPVPVGRERCLGIDSGVEHSRSVKKFDPRFEEHCGELREGHIERNYAFIQSLRASERKQLENAVKANPIDEEALGKLRSMEQDEVRRRAIERRRDIMKNFRKEEKEAVKRGKQPYFLKEKDIRKLEVKAKFDDLKKKGGIKKYIQKRRKRLTGKDRKLLPNRRPGPSTAPPDS</sequence>
<reference evidence="8 9" key="1">
    <citation type="journal article" date="2018" name="Mol. Biol. Evol.">
        <title>Analysis of the draft genome of the red seaweed Gracilariopsis chorda provides insights into genome size evolution in Rhodophyta.</title>
        <authorList>
            <person name="Lee J."/>
            <person name="Yang E.C."/>
            <person name="Graf L."/>
            <person name="Yang J.H."/>
            <person name="Qiu H."/>
            <person name="Zel Zion U."/>
            <person name="Chan C.X."/>
            <person name="Stephens T.G."/>
            <person name="Weber A.P.M."/>
            <person name="Boo G.H."/>
            <person name="Boo S.M."/>
            <person name="Kim K.M."/>
            <person name="Shin Y."/>
            <person name="Jung M."/>
            <person name="Lee S.J."/>
            <person name="Yim H.S."/>
            <person name="Lee J.H."/>
            <person name="Bhattacharya D."/>
            <person name="Yoon H.S."/>
        </authorList>
    </citation>
    <scope>NUCLEOTIDE SEQUENCE [LARGE SCALE GENOMIC DNA]</scope>
    <source>
        <strain evidence="8 9">SKKU-2015</strain>
        <tissue evidence="8">Whole body</tissue>
    </source>
</reference>
<dbReference type="Pfam" id="PF06102">
    <property type="entry name" value="RRP36"/>
    <property type="match status" value="1"/>
</dbReference>
<dbReference type="STRING" id="448386.A0A2V3J5X5"/>
<dbReference type="Proteomes" id="UP000247409">
    <property type="component" value="Unassembled WGS sequence"/>
</dbReference>
<comment type="subcellular location">
    <subcellularLocation>
        <location evidence="1 6">Nucleus</location>
        <location evidence="1 6">Nucleolus</location>
    </subcellularLocation>
</comment>
<proteinExistence type="inferred from homology"/>
<evidence type="ECO:0000256" key="6">
    <source>
        <dbReference type="RuleBase" id="RU368027"/>
    </source>
</evidence>
<dbReference type="GO" id="GO:0005730">
    <property type="term" value="C:nucleolus"/>
    <property type="evidence" value="ECO:0007669"/>
    <property type="project" value="UniProtKB-SubCell"/>
</dbReference>
<dbReference type="OrthoDB" id="448446at2759"/>
<gene>
    <name evidence="8" type="ORF">BWQ96_00480</name>
</gene>
<dbReference type="EMBL" id="NBIV01000002">
    <property type="protein sequence ID" value="PXF49828.1"/>
    <property type="molecule type" value="Genomic_DNA"/>
</dbReference>
<comment type="function">
    <text evidence="6">Component of the 90S pre-ribosome involved in the maturation of rRNAs. Required for early cleavages of the pre-RNAs in the 40S ribosomal subunit maturation pathway.</text>
</comment>
<keyword evidence="5 6" id="KW-0539">Nucleus</keyword>
<comment type="subunit">
    <text evidence="6">Associates with 90S and pre-40S pre-ribosomal particles.</text>
</comment>
<name>A0A2V3J5X5_9FLOR</name>
<keyword evidence="3 6" id="KW-0690">Ribosome biogenesis</keyword>
<protein>
    <recommendedName>
        <fullName evidence="6">rRNA biogenesis protein RRP36</fullName>
    </recommendedName>
</protein>
<feature type="region of interest" description="Disordered" evidence="7">
    <location>
        <begin position="1"/>
        <end position="81"/>
    </location>
</feature>
<dbReference type="PANTHER" id="PTHR21738:SF0">
    <property type="entry name" value="RIBOSOMAL RNA PROCESSING PROTEIN 36 HOMOLOG"/>
    <property type="match status" value="1"/>
</dbReference>
<dbReference type="InterPro" id="IPR009292">
    <property type="entry name" value="RRP36"/>
</dbReference>
<comment type="similarity">
    <text evidence="2 6">Belongs to the RRP36 family.</text>
</comment>